<feature type="region of interest" description="Disordered" evidence="1">
    <location>
        <begin position="47"/>
        <end position="113"/>
    </location>
</feature>
<proteinExistence type="predicted"/>
<feature type="compositionally biased region" description="Basic and acidic residues" evidence="1">
    <location>
        <begin position="70"/>
        <end position="89"/>
    </location>
</feature>
<evidence type="ECO:0000313" key="2">
    <source>
        <dbReference type="EMBL" id="MXQ87851.1"/>
    </source>
</evidence>
<dbReference type="Proteomes" id="UP000322234">
    <property type="component" value="Unassembled WGS sequence"/>
</dbReference>
<dbReference type="EMBL" id="VBQZ03000041">
    <property type="protein sequence ID" value="MXQ87851.1"/>
    <property type="molecule type" value="Genomic_DNA"/>
</dbReference>
<organism evidence="2 3">
    <name type="scientific">Bos mutus</name>
    <name type="common">wild yak</name>
    <dbReference type="NCBI Taxonomy" id="72004"/>
    <lineage>
        <taxon>Eukaryota</taxon>
        <taxon>Metazoa</taxon>
        <taxon>Chordata</taxon>
        <taxon>Craniata</taxon>
        <taxon>Vertebrata</taxon>
        <taxon>Euteleostomi</taxon>
        <taxon>Mammalia</taxon>
        <taxon>Eutheria</taxon>
        <taxon>Laurasiatheria</taxon>
        <taxon>Artiodactyla</taxon>
        <taxon>Ruminantia</taxon>
        <taxon>Pecora</taxon>
        <taxon>Bovidae</taxon>
        <taxon>Bovinae</taxon>
        <taxon>Bos</taxon>
    </lineage>
</organism>
<comment type="caution">
    <text evidence="2">The sequence shown here is derived from an EMBL/GenBank/DDBJ whole genome shotgun (WGS) entry which is preliminary data.</text>
</comment>
<reference evidence="2" key="1">
    <citation type="submission" date="2019-10" db="EMBL/GenBank/DDBJ databases">
        <title>The sequence and de novo assembly of the wild yak genome.</title>
        <authorList>
            <person name="Liu Y."/>
        </authorList>
    </citation>
    <scope>NUCLEOTIDE SEQUENCE [LARGE SCALE GENOMIC DNA]</scope>
    <source>
        <strain evidence="2">WY2019</strain>
    </source>
</reference>
<evidence type="ECO:0000256" key="1">
    <source>
        <dbReference type="SAM" id="MobiDB-lite"/>
    </source>
</evidence>
<protein>
    <submittedName>
        <fullName evidence="2">Uncharacterized protein</fullName>
    </submittedName>
</protein>
<accession>A0A6B0RFP6</accession>
<sequence>MRGIRTSERQEKAKSQEKPLSHSVNDKYNFDILNIILDTALRLGRVKPQSARGAHTVLLPAGDGALPPDLKYRRQERKPASRLYRERGPDGGCGEAEPTETEDSRVHSTAVRV</sequence>
<feature type="region of interest" description="Disordered" evidence="1">
    <location>
        <begin position="1"/>
        <end position="24"/>
    </location>
</feature>
<dbReference type="AlphaFoldDB" id="A0A6B0RFP6"/>
<evidence type="ECO:0000313" key="3">
    <source>
        <dbReference type="Proteomes" id="UP000322234"/>
    </source>
</evidence>
<gene>
    <name evidence="2" type="ORF">E5288_WYG015363</name>
</gene>
<name>A0A6B0RFP6_9CETA</name>
<keyword evidence="3" id="KW-1185">Reference proteome</keyword>